<reference evidence="1 2" key="1">
    <citation type="submission" date="2007-06" db="EMBL/GenBank/DDBJ databases">
        <title>The Genome Sequence of Coccidioides posadasii RMSCC_3488.</title>
        <authorList>
            <consortium name="Coccidioides Genome Resources Consortium"/>
            <consortium name="The Broad Institute Genome Sequencing Platform"/>
            <person name="Henn M.R."/>
            <person name="Sykes S."/>
            <person name="Young S."/>
            <person name="Jaffe D."/>
            <person name="Berlin A."/>
            <person name="Alvarez P."/>
            <person name="Butler J."/>
            <person name="Gnerre S."/>
            <person name="Grabherr M."/>
            <person name="Mauceli E."/>
            <person name="Brockman W."/>
            <person name="Kodira C."/>
            <person name="Alvarado L."/>
            <person name="Zeng Q."/>
            <person name="Crawford M."/>
            <person name="Antoine C."/>
            <person name="Devon K."/>
            <person name="Galgiani J."/>
            <person name="Orsborn K."/>
            <person name="Lewis M.L."/>
            <person name="Nusbaum C."/>
            <person name="Galagan J."/>
            <person name="Birren B."/>
        </authorList>
    </citation>
    <scope>NUCLEOTIDE SEQUENCE [LARGE SCALE GENOMIC DNA]</scope>
    <source>
        <strain evidence="1 2">RMSCC 3488</strain>
    </source>
</reference>
<reference evidence="2" key="3">
    <citation type="journal article" date="2010" name="Genome Res.">
        <title>Population genomic sequencing of Coccidioides fungi reveals recent hybridization and transposon control.</title>
        <authorList>
            <person name="Neafsey D.E."/>
            <person name="Barker B.M."/>
            <person name="Sharpton T.J."/>
            <person name="Stajich J.E."/>
            <person name="Park D.J."/>
            <person name="Whiston E."/>
            <person name="Hung C.-Y."/>
            <person name="McMahan C."/>
            <person name="White J."/>
            <person name="Sykes S."/>
            <person name="Heiman D."/>
            <person name="Young S."/>
            <person name="Zeng Q."/>
            <person name="Abouelleil A."/>
            <person name="Aftuck L."/>
            <person name="Bessette D."/>
            <person name="Brown A."/>
            <person name="FitzGerald M."/>
            <person name="Lui A."/>
            <person name="Macdonald J.P."/>
            <person name="Priest M."/>
            <person name="Orbach M.J."/>
            <person name="Galgiani J.N."/>
            <person name="Kirkland T.N."/>
            <person name="Cole G.T."/>
            <person name="Birren B.W."/>
            <person name="Henn M.R."/>
            <person name="Taylor J.W."/>
            <person name="Rounsley S.D."/>
        </authorList>
    </citation>
    <scope>NUCLEOTIDE SEQUENCE [LARGE SCALE GENOMIC DNA]</scope>
    <source>
        <strain evidence="2">RMSCC 3488</strain>
    </source>
</reference>
<dbReference type="Proteomes" id="UP000054567">
    <property type="component" value="Unassembled WGS sequence"/>
</dbReference>
<protein>
    <submittedName>
        <fullName evidence="1">Uncharacterized protein</fullName>
    </submittedName>
</protein>
<gene>
    <name evidence="1" type="ORF">CPAG_07766</name>
</gene>
<organism evidence="1 2">
    <name type="scientific">Coccidioides posadasii RMSCC 3488</name>
    <dbReference type="NCBI Taxonomy" id="454284"/>
    <lineage>
        <taxon>Eukaryota</taxon>
        <taxon>Fungi</taxon>
        <taxon>Dikarya</taxon>
        <taxon>Ascomycota</taxon>
        <taxon>Pezizomycotina</taxon>
        <taxon>Eurotiomycetes</taxon>
        <taxon>Eurotiomycetidae</taxon>
        <taxon>Onygenales</taxon>
        <taxon>Onygenaceae</taxon>
        <taxon>Coccidioides</taxon>
    </lineage>
</organism>
<dbReference type="VEuPathDB" id="FungiDB:CPAG_07766"/>
<name>A0A0J6FR13_COCPO</name>
<reference evidence="2" key="2">
    <citation type="journal article" date="2009" name="Genome Res.">
        <title>Comparative genomic analyses of the human fungal pathogens Coccidioides and their relatives.</title>
        <authorList>
            <person name="Sharpton T.J."/>
            <person name="Stajich J.E."/>
            <person name="Rounsley S.D."/>
            <person name="Gardner M.J."/>
            <person name="Wortman J.R."/>
            <person name="Jordar V.S."/>
            <person name="Maiti R."/>
            <person name="Kodira C.D."/>
            <person name="Neafsey D.E."/>
            <person name="Zeng Q."/>
            <person name="Hung C.-Y."/>
            <person name="McMahan C."/>
            <person name="Muszewska A."/>
            <person name="Grynberg M."/>
            <person name="Mandel M.A."/>
            <person name="Kellner E.M."/>
            <person name="Barker B.M."/>
            <person name="Galgiani J.N."/>
            <person name="Orbach M.J."/>
            <person name="Kirkland T.N."/>
            <person name="Cole G.T."/>
            <person name="Henn M.R."/>
            <person name="Birren B.W."/>
            <person name="Taylor J.W."/>
        </authorList>
    </citation>
    <scope>NUCLEOTIDE SEQUENCE [LARGE SCALE GENOMIC DNA]</scope>
    <source>
        <strain evidence="2">RMSCC 3488</strain>
    </source>
</reference>
<dbReference type="EMBL" id="DS268113">
    <property type="protein sequence ID" value="KMM71459.1"/>
    <property type="molecule type" value="Genomic_DNA"/>
</dbReference>
<accession>A0A0J6FR13</accession>
<evidence type="ECO:0000313" key="2">
    <source>
        <dbReference type="Proteomes" id="UP000054567"/>
    </source>
</evidence>
<proteinExistence type="predicted"/>
<evidence type="ECO:0000313" key="1">
    <source>
        <dbReference type="EMBL" id="KMM71459.1"/>
    </source>
</evidence>
<dbReference type="AlphaFoldDB" id="A0A0J6FR13"/>
<sequence length="133" mass="15439">MADFAAIFWRLLTAAHNNAYPTSPSKLTSSPEHNHHPGADRKDWATQLSIQPWSAECHRWEMQHAGQEQLLSSWDDEFLPSHGVRCEYSQYGEEAKFMENHPTMICLTRTQSLKLSLPSQWTQYRPDLQKGHF</sequence>